<dbReference type="NCBIfam" id="TIGR00344">
    <property type="entry name" value="alaS"/>
    <property type="match status" value="1"/>
</dbReference>
<feature type="binding site" evidence="9">
    <location>
        <position position="664"/>
    </location>
    <ligand>
        <name>Zn(2+)</name>
        <dbReference type="ChEBI" id="CHEBI:29105"/>
    </ligand>
</feature>
<dbReference type="InterPro" id="IPR018162">
    <property type="entry name" value="Ala-tRNA-ligase_IIc_anticod-bd"/>
</dbReference>
<evidence type="ECO:0000259" key="10">
    <source>
        <dbReference type="PROSITE" id="PS50860"/>
    </source>
</evidence>
<dbReference type="Pfam" id="PF01411">
    <property type="entry name" value="tRNA-synt_2c"/>
    <property type="match status" value="1"/>
</dbReference>
<evidence type="ECO:0000256" key="4">
    <source>
        <dbReference type="ARBA" id="ARBA00022741"/>
    </source>
</evidence>
<evidence type="ECO:0000256" key="7">
    <source>
        <dbReference type="ARBA" id="ARBA00022917"/>
    </source>
</evidence>
<dbReference type="EC" id="6.1.1.7" evidence="9"/>
<dbReference type="EMBL" id="LXWW01000168">
    <property type="protein sequence ID" value="OAO15151.1"/>
    <property type="molecule type" value="Genomic_DNA"/>
</dbReference>
<keyword evidence="2 9" id="KW-0820">tRNA-binding</keyword>
<dbReference type="SUPFAM" id="SSF55186">
    <property type="entry name" value="ThrRS/AlaRS common domain"/>
    <property type="match status" value="1"/>
</dbReference>
<evidence type="ECO:0000313" key="12">
    <source>
        <dbReference type="Proteomes" id="UP000078348"/>
    </source>
</evidence>
<dbReference type="GO" id="GO:0005524">
    <property type="term" value="F:ATP binding"/>
    <property type="evidence" value="ECO:0007669"/>
    <property type="project" value="UniProtKB-UniRule"/>
</dbReference>
<keyword evidence="9" id="KW-0479">Metal-binding</keyword>
<keyword evidence="9" id="KW-0963">Cytoplasm</keyword>
<organism evidence="11 12">
    <name type="scientific">Blastocystis sp. subtype 1 (strain ATCC 50177 / NandII)</name>
    <dbReference type="NCBI Taxonomy" id="478820"/>
    <lineage>
        <taxon>Eukaryota</taxon>
        <taxon>Sar</taxon>
        <taxon>Stramenopiles</taxon>
        <taxon>Bigyra</taxon>
        <taxon>Opalozoa</taxon>
        <taxon>Opalinata</taxon>
        <taxon>Blastocystidae</taxon>
        <taxon>Blastocystis</taxon>
    </lineage>
</organism>
<dbReference type="Gene3D" id="2.40.30.130">
    <property type="match status" value="1"/>
</dbReference>
<keyword evidence="4 9" id="KW-0547">Nucleotide-binding</keyword>
<dbReference type="GO" id="GO:0002161">
    <property type="term" value="F:aminoacyl-tRNA deacylase activity"/>
    <property type="evidence" value="ECO:0007669"/>
    <property type="project" value="TreeGrafter"/>
</dbReference>
<feature type="binding site" evidence="9">
    <location>
        <position position="551"/>
    </location>
    <ligand>
        <name>Zn(2+)</name>
        <dbReference type="ChEBI" id="CHEBI:29105"/>
    </ligand>
</feature>
<protein>
    <recommendedName>
        <fullName evidence="9">Alanine--tRNA ligase</fullName>
        <ecNumber evidence="9">6.1.1.7</ecNumber>
    </recommendedName>
    <alternativeName>
        <fullName evidence="9">Alanyl-tRNA synthetase</fullName>
        <shortName evidence="9">AlaRS</shortName>
    </alternativeName>
</protein>
<dbReference type="CDD" id="cd00673">
    <property type="entry name" value="AlaRS_core"/>
    <property type="match status" value="1"/>
</dbReference>
<feature type="binding site" evidence="9">
    <location>
        <position position="660"/>
    </location>
    <ligand>
        <name>Zn(2+)</name>
        <dbReference type="ChEBI" id="CHEBI:29105"/>
    </ligand>
</feature>
<dbReference type="GO" id="GO:0000049">
    <property type="term" value="F:tRNA binding"/>
    <property type="evidence" value="ECO:0007669"/>
    <property type="project" value="UniProtKB-KW"/>
</dbReference>
<dbReference type="GO" id="GO:0070143">
    <property type="term" value="P:mitochondrial alanyl-tRNA aminoacylation"/>
    <property type="evidence" value="ECO:0007669"/>
    <property type="project" value="UniProtKB-UniRule"/>
</dbReference>
<evidence type="ECO:0000256" key="8">
    <source>
        <dbReference type="ARBA" id="ARBA00023146"/>
    </source>
</evidence>
<dbReference type="PANTHER" id="PTHR11777:SF9">
    <property type="entry name" value="ALANINE--TRNA LIGASE, CYTOPLASMIC"/>
    <property type="match status" value="1"/>
</dbReference>
<dbReference type="Gene3D" id="3.30.980.10">
    <property type="entry name" value="Threonyl-trna Synthetase, Chain A, domain 2"/>
    <property type="match status" value="1"/>
</dbReference>
<dbReference type="GO" id="GO:0008270">
    <property type="term" value="F:zinc ion binding"/>
    <property type="evidence" value="ECO:0007669"/>
    <property type="project" value="UniProtKB-UniRule"/>
</dbReference>
<feature type="domain" description="Alanyl-transfer RNA synthetases family profile" evidence="10">
    <location>
        <begin position="26"/>
        <end position="703"/>
    </location>
</feature>
<name>A0A196SFQ6_BLAHN</name>
<dbReference type="InterPro" id="IPR009000">
    <property type="entry name" value="Transl_B-barrel_sf"/>
</dbReference>
<dbReference type="Gene3D" id="3.30.930.10">
    <property type="entry name" value="Bira Bifunctional Protein, Domain 2"/>
    <property type="match status" value="1"/>
</dbReference>
<dbReference type="PRINTS" id="PR00980">
    <property type="entry name" value="TRNASYNTHALA"/>
</dbReference>
<evidence type="ECO:0000313" key="11">
    <source>
        <dbReference type="EMBL" id="OAO15151.1"/>
    </source>
</evidence>
<evidence type="ECO:0000256" key="1">
    <source>
        <dbReference type="ARBA" id="ARBA00008429"/>
    </source>
</evidence>
<dbReference type="InterPro" id="IPR018164">
    <property type="entry name" value="Ala-tRNA-synth_IIc_N"/>
</dbReference>
<comment type="catalytic activity">
    <reaction evidence="9">
        <text>tRNA(Ala) + L-alanine + ATP = L-alanyl-tRNA(Ala) + AMP + diphosphate</text>
        <dbReference type="Rhea" id="RHEA:12540"/>
        <dbReference type="Rhea" id="RHEA-COMP:9657"/>
        <dbReference type="Rhea" id="RHEA-COMP:9923"/>
        <dbReference type="ChEBI" id="CHEBI:30616"/>
        <dbReference type="ChEBI" id="CHEBI:33019"/>
        <dbReference type="ChEBI" id="CHEBI:57972"/>
        <dbReference type="ChEBI" id="CHEBI:78442"/>
        <dbReference type="ChEBI" id="CHEBI:78497"/>
        <dbReference type="ChEBI" id="CHEBI:456215"/>
        <dbReference type="EC" id="6.1.1.7"/>
    </reaction>
</comment>
<dbReference type="Proteomes" id="UP000078348">
    <property type="component" value="Unassembled WGS sequence"/>
</dbReference>
<dbReference type="STRING" id="478820.A0A196SFQ6"/>
<dbReference type="InterPro" id="IPR045864">
    <property type="entry name" value="aa-tRNA-synth_II/BPL/LPL"/>
</dbReference>
<dbReference type="SMART" id="SM00863">
    <property type="entry name" value="tRNA_SAD"/>
    <property type="match status" value="1"/>
</dbReference>
<comment type="domain">
    <text evidence="9">Consists of three domains; the N-terminal catalytic domain, the editing domain and the C-terminal C-Ala domain. The editing domain removes incorrectly charged amino acids, while the C-Ala domain, along with tRNA(Ala), serves as a bridge to cooperatively bring together the editing and aminoacylation centers thus stimulating deacylation of misacylated tRNAs.</text>
</comment>
<gene>
    <name evidence="11" type="ORF">AV274_3137</name>
</gene>
<keyword evidence="8 9" id="KW-0030">Aminoacyl-tRNA synthetase</keyword>
<dbReference type="PROSITE" id="PS50860">
    <property type="entry name" value="AA_TRNA_LIGASE_II_ALA"/>
    <property type="match status" value="1"/>
</dbReference>
<dbReference type="SUPFAM" id="SSF101353">
    <property type="entry name" value="Putative anticodon-binding domain of alanyl-tRNA synthetase (AlaRS)"/>
    <property type="match status" value="1"/>
</dbReference>
<keyword evidence="12" id="KW-1185">Reference proteome</keyword>
<dbReference type="OrthoDB" id="2423964at2759"/>
<proteinExistence type="inferred from homology"/>
<comment type="subunit">
    <text evidence="9">Monomer.</text>
</comment>
<feature type="binding site" evidence="9">
    <location>
        <position position="547"/>
    </location>
    <ligand>
        <name>Zn(2+)</name>
        <dbReference type="ChEBI" id="CHEBI:29105"/>
    </ligand>
</feature>
<keyword evidence="6 9" id="KW-0694">RNA-binding</keyword>
<dbReference type="InterPro" id="IPR023033">
    <property type="entry name" value="Ala_tRNA_ligase_euk/bac"/>
</dbReference>
<comment type="subcellular location">
    <subcellularLocation>
        <location evidence="9">Mitochondrion</location>
    </subcellularLocation>
    <subcellularLocation>
        <location evidence="9">Cytoplasm</location>
    </subcellularLocation>
</comment>
<dbReference type="InterPro" id="IPR018165">
    <property type="entry name" value="Ala-tRNA-synth_IIc_core"/>
</dbReference>
<dbReference type="Pfam" id="PF07973">
    <property type="entry name" value="tRNA_SAD"/>
    <property type="match status" value="1"/>
</dbReference>
<keyword evidence="7 9" id="KW-0648">Protein biosynthesis</keyword>
<keyword evidence="5 9" id="KW-0067">ATP-binding</keyword>
<dbReference type="SUPFAM" id="SSF55681">
    <property type="entry name" value="Class II aaRS and biotin synthetases"/>
    <property type="match status" value="1"/>
</dbReference>
<evidence type="ECO:0000256" key="9">
    <source>
        <dbReference type="HAMAP-Rule" id="MF_03133"/>
    </source>
</evidence>
<reference evidence="11 12" key="1">
    <citation type="submission" date="2016-05" db="EMBL/GenBank/DDBJ databases">
        <title>Nuclear genome of Blastocystis sp. subtype 1 NandII.</title>
        <authorList>
            <person name="Gentekaki E."/>
            <person name="Curtis B."/>
            <person name="Stairs C."/>
            <person name="Eme L."/>
            <person name="Herman E."/>
            <person name="Klimes V."/>
            <person name="Arias M.C."/>
            <person name="Elias M."/>
            <person name="Hilliou F."/>
            <person name="Klute M."/>
            <person name="Malik S.-B."/>
            <person name="Pightling A."/>
            <person name="Rachubinski R."/>
            <person name="Salas D."/>
            <person name="Schlacht A."/>
            <person name="Suga H."/>
            <person name="Archibald J."/>
            <person name="Ball S.G."/>
            <person name="Clark G."/>
            <person name="Dacks J."/>
            <person name="Van Der Giezen M."/>
            <person name="Tsaousis A."/>
            <person name="Roger A."/>
        </authorList>
    </citation>
    <scope>NUCLEOTIDE SEQUENCE [LARGE SCALE GENOMIC DNA]</scope>
    <source>
        <strain evidence="12">ATCC 50177 / NandII</strain>
    </source>
</reference>
<dbReference type="SUPFAM" id="SSF50447">
    <property type="entry name" value="Translation proteins"/>
    <property type="match status" value="1"/>
</dbReference>
<sequence length="857" mass="95657">MLSLVRKSARHLHPLPVVSLQRATLVTANELRSKFLQYFQSKGHMIVPGSSVIPEDDPSLLFVNAGMNQFKKYYLGELVPEKRRLTTSQLCIRAGGKHNDLDNIGFTPRHQTMFEMLGNFSLGDYYKEEAIVMAYDFVTREIGIPREHLRVSVHEKDDVARELWKKIGGFSDACIVNRGNKDNFWSMGSEDSPSGYCSEIFYTTDPQSTYDDWLEIWNIVFMNTRNQGGWIDTGMGCERMLSVLNHVHSNFETDCFAPLIESIRTRFPSLSTSHQIIFADHLRTSVVLAGEIFPSSKGRGYVMRKIVRRLLRYAYLNAITEPFMGDFVPAVIEMMQEQVPTLPARRNRIERILRNEEEFFWRAVVEGKKAVSSKLKKSNSVISMETLHRYHSDTGLPIEMILTLLEEEGIPYDKQQVAAWMNEEVRLGEGTQTGNRGVSLPSLPSQRLMGEALTSWEPATAECSVVFDDGRFVALDPCPFYPTQAGQEGDCGEITLGGETVAVKRTVKTAQGVVCEVKPHTPHTPHVGTPAQCRVDVTHRQCVATHHTATHLLHGVLRERAGCGQSLQEGSRIDADGLTFDFYAGFLSDRLRADTAGFLKEVEKEVNDLARAALPVVKQDFSKQQLGTLPKGSFIGDIVRISGKDSVFHTVSIGASREFCCGQHARCSSDVYPFVITGMQSVSAGIKRIEAKAGRAGIDALMKNRESLQEVSRLLKVSEDAVVKRVESVVKENGELEEKNRGYLRMALQNLNCNYSCVVEGLPVAVYELPDGVSKELIDKMMTQLKEKRGKECSLIVQNKSFVLLGKEGVKKEEMERLKSIVFEVGKGGKGGGKKGVVKGVCNSSLLQKEEAFKQFA</sequence>
<comment type="function">
    <text evidence="9">Catalyzes the attachment of alanine to tRNA(Ala) in a two-step reaction: alanine is first activated by ATP to form Ala-AMP and then transferred to the acceptor end of tRNA(Ala). Also edits incorrectly charged tRNA(Ala) via its editing domain.</text>
</comment>
<dbReference type="InterPro" id="IPR018163">
    <property type="entry name" value="Thr/Ala-tRNA-synth_IIc_edit"/>
</dbReference>
<dbReference type="AlphaFoldDB" id="A0A196SFQ6"/>
<keyword evidence="3 9" id="KW-0436">Ligase</keyword>
<dbReference type="InterPro" id="IPR002318">
    <property type="entry name" value="Ala-tRNA-lgiase_IIc"/>
</dbReference>
<comment type="cofactor">
    <cofactor evidence="9">
        <name>Zn(2+)</name>
        <dbReference type="ChEBI" id="CHEBI:29105"/>
    </cofactor>
    <text evidence="9">Binds 1 zinc ion per subunit.</text>
</comment>
<dbReference type="GO" id="GO:0005739">
    <property type="term" value="C:mitochondrion"/>
    <property type="evidence" value="ECO:0007669"/>
    <property type="project" value="UniProtKB-SubCell"/>
</dbReference>
<dbReference type="GO" id="GO:0004813">
    <property type="term" value="F:alanine-tRNA ligase activity"/>
    <property type="evidence" value="ECO:0007669"/>
    <property type="project" value="UniProtKB-UniRule"/>
</dbReference>
<evidence type="ECO:0000256" key="5">
    <source>
        <dbReference type="ARBA" id="ARBA00022840"/>
    </source>
</evidence>
<dbReference type="InterPro" id="IPR050058">
    <property type="entry name" value="Ala-tRNA_ligase"/>
</dbReference>
<dbReference type="InterPro" id="IPR012947">
    <property type="entry name" value="tRNA_SAD"/>
</dbReference>
<keyword evidence="9" id="KW-0862">Zinc</keyword>
<dbReference type="PANTHER" id="PTHR11777">
    <property type="entry name" value="ALANYL-TRNA SYNTHETASE"/>
    <property type="match status" value="1"/>
</dbReference>
<evidence type="ECO:0000256" key="2">
    <source>
        <dbReference type="ARBA" id="ARBA00022555"/>
    </source>
</evidence>
<keyword evidence="9" id="KW-0496">Mitochondrion</keyword>
<evidence type="ECO:0000256" key="3">
    <source>
        <dbReference type="ARBA" id="ARBA00022598"/>
    </source>
</evidence>
<comment type="caution">
    <text evidence="11">The sequence shown here is derived from an EMBL/GenBank/DDBJ whole genome shotgun (WGS) entry which is preliminary data.</text>
</comment>
<evidence type="ECO:0000256" key="6">
    <source>
        <dbReference type="ARBA" id="ARBA00022884"/>
    </source>
</evidence>
<accession>A0A196SFQ6</accession>
<comment type="similarity">
    <text evidence="1">Belongs to the class-II aminoacyl-tRNA synthetase family. Alax-L subfamily.</text>
</comment>
<dbReference type="HAMAP" id="MF_00036_B">
    <property type="entry name" value="Ala_tRNA_synth_B"/>
    <property type="match status" value="1"/>
</dbReference>